<evidence type="ECO:0000256" key="1">
    <source>
        <dbReference type="SAM" id="SignalP"/>
    </source>
</evidence>
<accession>A0A221JX06</accession>
<dbReference type="KEGG" id="spse:SULPSESMR1_00388"/>
<organism evidence="2 3">
    <name type="scientific">Pseudosulfitobacter pseudonitzschiae</name>
    <dbReference type="NCBI Taxonomy" id="1402135"/>
    <lineage>
        <taxon>Bacteria</taxon>
        <taxon>Pseudomonadati</taxon>
        <taxon>Pseudomonadota</taxon>
        <taxon>Alphaproteobacteria</taxon>
        <taxon>Rhodobacterales</taxon>
        <taxon>Roseobacteraceae</taxon>
        <taxon>Pseudosulfitobacter</taxon>
    </lineage>
</organism>
<feature type="chain" id="PRO_5012713741" description="Lipoprotein" evidence="1">
    <location>
        <begin position="19"/>
        <end position="192"/>
    </location>
</feature>
<dbReference type="Proteomes" id="UP000199754">
    <property type="component" value="Chromosome"/>
</dbReference>
<sequence>MVKFAFLPAMLSACTLLASCSQSYTDGAGETSTTPVPKAVVNVDETKSTLKSQTMTIGMVPPKYHGSMQIGAVTGFGKNKAFTVQQAPISDKQARAYFADSLKEAGALPGGKYVLDIALLKPAVPPSLGAVRAETEISYTLKNRAGQTVFSTIETAPFLVTFKAVPLGNLRGMAAFTGSLNNNTALFVRALK</sequence>
<dbReference type="PROSITE" id="PS51257">
    <property type="entry name" value="PROKAR_LIPOPROTEIN"/>
    <property type="match status" value="1"/>
</dbReference>
<reference evidence="2 3" key="1">
    <citation type="submission" date="2017-07" db="EMBL/GenBank/DDBJ databases">
        <title>Genome Sequence of Sulfitobacter pseudonitzschiae Strain SMR1 Isolated from a culture of the Diatom Skeletonema marinoi.</title>
        <authorList>
            <person name="Topel M."/>
            <person name="Pinder M.I.M."/>
            <person name="Johansson O.N."/>
            <person name="Kourtchenko O."/>
            <person name="Godhe A."/>
            <person name="Clarke A.K."/>
        </authorList>
    </citation>
    <scope>NUCLEOTIDE SEQUENCE [LARGE SCALE GENOMIC DNA]</scope>
    <source>
        <strain evidence="2 3">SMR1</strain>
    </source>
</reference>
<name>A0A221JX06_9RHOB</name>
<protein>
    <recommendedName>
        <fullName evidence="4">Lipoprotein</fullName>
    </recommendedName>
</protein>
<keyword evidence="1" id="KW-0732">Signal</keyword>
<dbReference type="AlphaFoldDB" id="A0A221JX06"/>
<evidence type="ECO:0000313" key="3">
    <source>
        <dbReference type="Proteomes" id="UP000199754"/>
    </source>
</evidence>
<feature type="signal peptide" evidence="1">
    <location>
        <begin position="1"/>
        <end position="18"/>
    </location>
</feature>
<dbReference type="EMBL" id="CP022415">
    <property type="protein sequence ID" value="ASM71223.1"/>
    <property type="molecule type" value="Genomic_DNA"/>
</dbReference>
<dbReference type="RefSeq" id="WP_089419317.1">
    <property type="nucleotide sequence ID" value="NZ_CP022415.1"/>
</dbReference>
<proteinExistence type="predicted"/>
<gene>
    <name evidence="2" type="ORF">SULPSESMR1_00388</name>
</gene>
<evidence type="ECO:0008006" key="4">
    <source>
        <dbReference type="Google" id="ProtNLM"/>
    </source>
</evidence>
<evidence type="ECO:0000313" key="2">
    <source>
        <dbReference type="EMBL" id="ASM71223.1"/>
    </source>
</evidence>
<keyword evidence="3" id="KW-1185">Reference proteome</keyword>